<dbReference type="OrthoDB" id="9772736at2"/>
<dbReference type="PANTHER" id="PTHR22893">
    <property type="entry name" value="NADH OXIDOREDUCTASE-RELATED"/>
    <property type="match status" value="1"/>
</dbReference>
<dbReference type="GO" id="GO:0010181">
    <property type="term" value="F:FMN binding"/>
    <property type="evidence" value="ECO:0007669"/>
    <property type="project" value="InterPro"/>
</dbReference>
<dbReference type="PANTHER" id="PTHR22893:SF91">
    <property type="entry name" value="NADPH DEHYDROGENASE 2-RELATED"/>
    <property type="match status" value="1"/>
</dbReference>
<evidence type="ECO:0000313" key="3">
    <source>
        <dbReference type="Proteomes" id="UP000245624"/>
    </source>
</evidence>
<dbReference type="SUPFAM" id="SSF51395">
    <property type="entry name" value="FMN-linked oxidoreductases"/>
    <property type="match status" value="1"/>
</dbReference>
<feature type="domain" description="NADH:flavin oxidoreductase/NADH oxidase N-terminal" evidence="1">
    <location>
        <begin position="5"/>
        <end position="334"/>
    </location>
</feature>
<dbReference type="Proteomes" id="UP000245624">
    <property type="component" value="Unassembled WGS sequence"/>
</dbReference>
<dbReference type="GO" id="GO:0016491">
    <property type="term" value="F:oxidoreductase activity"/>
    <property type="evidence" value="ECO:0007669"/>
    <property type="project" value="InterPro"/>
</dbReference>
<dbReference type="EMBL" id="QGTD01000005">
    <property type="protein sequence ID" value="PWU69226.1"/>
    <property type="molecule type" value="Genomic_DNA"/>
</dbReference>
<dbReference type="RefSeq" id="WP_109983506.1">
    <property type="nucleotide sequence ID" value="NZ_QGTD01000005.1"/>
</dbReference>
<dbReference type="InterPro" id="IPR045247">
    <property type="entry name" value="Oye-like"/>
</dbReference>
<keyword evidence="3" id="KW-1185">Reference proteome</keyword>
<name>A0A317L185_9BACI</name>
<evidence type="ECO:0000259" key="1">
    <source>
        <dbReference type="Pfam" id="PF00724"/>
    </source>
</evidence>
<evidence type="ECO:0000313" key="2">
    <source>
        <dbReference type="EMBL" id="PWU69226.1"/>
    </source>
</evidence>
<comment type="caution">
    <text evidence="2">The sequence shown here is derived from an EMBL/GenBank/DDBJ whole genome shotgun (WGS) entry which is preliminary data.</text>
</comment>
<protein>
    <submittedName>
        <fullName evidence="2">Alkene reductase</fullName>
    </submittedName>
</protein>
<sequence>MTCSIFSNYNIGNLNLDNRIVMAPMTRGFADNETGEVNYLIADYYGKRARYGAGLIITEGIAINELAKGTFGIPGIYTHSQTLSWQKVTREVHQYKTKIFAQLWHVGRLSHQKVLGGHAPVSPSSLAANGFVHRLRHPYQTPKSLSKQEIYSIIDDYKIAARNAMEAGFDGIEIHAAHGYLIDQFINEKTNLRKDEFGGSLKNRLRFLDLIIKQVKKVVPKNRISIRISEKKDDDKDYTWEQPEEIVLAIIEVLTKHKIKIVHPSVENYDYALKNDKRSLHELFRQYWDHTIIAVGNIDPDKGSSIINKKQADLVAFGQLFISNPDLVIRLKAKQEIFPYNTKNQLTCLN</sequence>
<accession>A0A317L185</accession>
<dbReference type="Pfam" id="PF00724">
    <property type="entry name" value="Oxidored_FMN"/>
    <property type="match status" value="1"/>
</dbReference>
<dbReference type="Gene3D" id="3.20.20.70">
    <property type="entry name" value="Aldolase class I"/>
    <property type="match status" value="1"/>
</dbReference>
<gene>
    <name evidence="2" type="ORF">DLJ74_04350</name>
</gene>
<reference evidence="2 3" key="1">
    <citation type="submission" date="2018-05" db="EMBL/GenBank/DDBJ databases">
        <title>Genomic analysis of Gracilibacillus dipsosauri DD1 reveals novel features of a salt-tolerant amylase.</title>
        <authorList>
            <person name="Deutch C.E."/>
            <person name="Yang S."/>
        </authorList>
    </citation>
    <scope>NUCLEOTIDE SEQUENCE [LARGE SCALE GENOMIC DNA]</scope>
    <source>
        <strain evidence="2 3">DD1</strain>
    </source>
</reference>
<proteinExistence type="predicted"/>
<dbReference type="AlphaFoldDB" id="A0A317L185"/>
<dbReference type="InterPro" id="IPR013785">
    <property type="entry name" value="Aldolase_TIM"/>
</dbReference>
<organism evidence="2 3">
    <name type="scientific">Gracilibacillus dipsosauri</name>
    <dbReference type="NCBI Taxonomy" id="178340"/>
    <lineage>
        <taxon>Bacteria</taxon>
        <taxon>Bacillati</taxon>
        <taxon>Bacillota</taxon>
        <taxon>Bacilli</taxon>
        <taxon>Bacillales</taxon>
        <taxon>Bacillaceae</taxon>
        <taxon>Gracilibacillus</taxon>
    </lineage>
</organism>
<dbReference type="InterPro" id="IPR001155">
    <property type="entry name" value="OxRdtase_FMN_N"/>
</dbReference>